<dbReference type="STRING" id="317735.RU98_GL002515"/>
<evidence type="ECO:0000313" key="2">
    <source>
        <dbReference type="EMBL" id="EOL46395.1"/>
    </source>
</evidence>
<dbReference type="eggNOG" id="ENOG5032GSE">
    <property type="taxonomic scope" value="Bacteria"/>
</dbReference>
<feature type="transmembrane region" description="Helical" evidence="1">
    <location>
        <begin position="273"/>
        <end position="295"/>
    </location>
</feature>
<name>R3WX95_9ENTE</name>
<comment type="caution">
    <text evidence="2">The sequence shown here is derived from an EMBL/GenBank/DDBJ whole genome shotgun (WGS) entry which is preliminary data.</text>
</comment>
<accession>R3WX95</accession>
<proteinExistence type="predicted"/>
<feature type="transmembrane region" description="Helical" evidence="1">
    <location>
        <begin position="177"/>
        <end position="195"/>
    </location>
</feature>
<dbReference type="PANTHER" id="PTHR37305:SF1">
    <property type="entry name" value="MEMBRANE PROTEIN"/>
    <property type="match status" value="1"/>
</dbReference>
<evidence type="ECO:0000313" key="3">
    <source>
        <dbReference type="Proteomes" id="UP000013840"/>
    </source>
</evidence>
<keyword evidence="1" id="KW-0812">Transmembrane</keyword>
<dbReference type="AlphaFoldDB" id="R3WX95"/>
<feature type="transmembrane region" description="Helical" evidence="1">
    <location>
        <begin position="15"/>
        <end position="34"/>
    </location>
</feature>
<dbReference type="EMBL" id="AJAU01000016">
    <property type="protein sequence ID" value="EOL46395.1"/>
    <property type="molecule type" value="Genomic_DNA"/>
</dbReference>
<gene>
    <name evidence="2" type="ORF">UC7_01362</name>
</gene>
<dbReference type="PATRIC" id="fig|1158612.3.peg.1348"/>
<reference evidence="2 3" key="1">
    <citation type="submission" date="2013-02" db="EMBL/GenBank/DDBJ databases">
        <title>The Genome Sequence of Enterococcus caccae BAA-1240.</title>
        <authorList>
            <consortium name="The Broad Institute Genome Sequencing Platform"/>
            <consortium name="The Broad Institute Genome Sequencing Center for Infectious Disease"/>
            <person name="Earl A.M."/>
            <person name="Gilmore M.S."/>
            <person name="Lebreton F."/>
            <person name="Walker B."/>
            <person name="Young S.K."/>
            <person name="Zeng Q."/>
            <person name="Gargeya S."/>
            <person name="Fitzgerald M."/>
            <person name="Haas B."/>
            <person name="Abouelleil A."/>
            <person name="Alvarado L."/>
            <person name="Arachchi H.M."/>
            <person name="Berlin A.M."/>
            <person name="Chapman S.B."/>
            <person name="Dewar J."/>
            <person name="Goldberg J."/>
            <person name="Griggs A."/>
            <person name="Gujja S."/>
            <person name="Hansen M."/>
            <person name="Howarth C."/>
            <person name="Imamovic A."/>
            <person name="Larimer J."/>
            <person name="McCowan C."/>
            <person name="Murphy C."/>
            <person name="Neiman D."/>
            <person name="Pearson M."/>
            <person name="Priest M."/>
            <person name="Roberts A."/>
            <person name="Saif S."/>
            <person name="Shea T."/>
            <person name="Sisk P."/>
            <person name="Sykes S."/>
            <person name="Wortman J."/>
            <person name="Nusbaum C."/>
            <person name="Birren B."/>
        </authorList>
    </citation>
    <scope>NUCLEOTIDE SEQUENCE [LARGE SCALE GENOMIC DNA]</scope>
    <source>
        <strain evidence="2 3">ATCC BAA-1240</strain>
    </source>
</reference>
<dbReference type="RefSeq" id="WP_010771500.1">
    <property type="nucleotide sequence ID" value="NZ_KB946333.1"/>
</dbReference>
<keyword evidence="1" id="KW-0472">Membrane</keyword>
<feature type="transmembrane region" description="Helical" evidence="1">
    <location>
        <begin position="222"/>
        <end position="247"/>
    </location>
</feature>
<feature type="transmembrane region" description="Helical" evidence="1">
    <location>
        <begin position="355"/>
        <end position="373"/>
    </location>
</feature>
<sequence length="378" mass="44428">MIFEWKKWIKNPKNAILIGFMLLSVVVSLTNLYYKNLGEEQSVFEHLKAINDEIKPPQGYSGPREKYKLLMVLDENGKLASNKEQQLHKILVDIMYLLEEERTAQLEKNWFEKNKIQLERLTLQQNYLDLGGEPWRNESHIVEQIARNQWLLEQKIPTTNLEAGQQGFYVVYHLLSYWMNFFIVIMIGLFFFDFLTREYEQKHYLFMAVQPINGKQFFQRKYVVAVSIFIGGLTTVLVFSFIVASILHGTGSLMYPIIIYQGTTFKLIPLWNFLVKTISLQLLFILFSISFLLLLSKWLKKSLAVLGVFLVIMLVPSILESLIPKIQRISVVLPFFYMDTNTKVAEFSDRFFTSYLIQLLVLMSWNLVLALIWRLSWK</sequence>
<protein>
    <submittedName>
        <fullName evidence="2">Uncharacterized protein</fullName>
    </submittedName>
</protein>
<evidence type="ECO:0000256" key="1">
    <source>
        <dbReference type="SAM" id="Phobius"/>
    </source>
</evidence>
<dbReference type="OrthoDB" id="2179646at2"/>
<dbReference type="PANTHER" id="PTHR37305">
    <property type="entry name" value="INTEGRAL MEMBRANE PROTEIN-RELATED"/>
    <property type="match status" value="1"/>
</dbReference>
<dbReference type="Proteomes" id="UP000013840">
    <property type="component" value="Unassembled WGS sequence"/>
</dbReference>
<organism evidence="2 3">
    <name type="scientific">Enterococcus caccae ATCC BAA-1240</name>
    <dbReference type="NCBI Taxonomy" id="1158612"/>
    <lineage>
        <taxon>Bacteria</taxon>
        <taxon>Bacillati</taxon>
        <taxon>Bacillota</taxon>
        <taxon>Bacilli</taxon>
        <taxon>Lactobacillales</taxon>
        <taxon>Enterococcaceae</taxon>
        <taxon>Enterococcus</taxon>
    </lineage>
</organism>
<feature type="transmembrane region" description="Helical" evidence="1">
    <location>
        <begin position="302"/>
        <end position="319"/>
    </location>
</feature>
<keyword evidence="3" id="KW-1185">Reference proteome</keyword>
<keyword evidence="1" id="KW-1133">Transmembrane helix</keyword>